<evidence type="ECO:0000313" key="2">
    <source>
        <dbReference type="EMBL" id="SDI14772.1"/>
    </source>
</evidence>
<proteinExistence type="predicted"/>
<reference evidence="2 3" key="1">
    <citation type="submission" date="2016-10" db="EMBL/GenBank/DDBJ databases">
        <authorList>
            <person name="de Groot N.N."/>
        </authorList>
    </citation>
    <scope>NUCLEOTIDE SEQUENCE [LARGE SCALE GENOMIC DNA]</scope>
    <source>
        <strain evidence="3">P4B,CCM 7963,CECT 7998,DSM 25260,IBRC-M 10614,KCTC 13821</strain>
    </source>
</reference>
<dbReference type="AlphaFoldDB" id="A0A1G8I7G6"/>
<evidence type="ECO:0000313" key="3">
    <source>
        <dbReference type="Proteomes" id="UP000199017"/>
    </source>
</evidence>
<dbReference type="EMBL" id="FNDU01000005">
    <property type="protein sequence ID" value="SDI14772.1"/>
    <property type="molecule type" value="Genomic_DNA"/>
</dbReference>
<name>A0A1G8I7G6_9BACI</name>
<protein>
    <submittedName>
        <fullName evidence="2">Uncharacterized protein</fullName>
    </submittedName>
</protein>
<evidence type="ECO:0000256" key="1">
    <source>
        <dbReference type="SAM" id="MobiDB-lite"/>
    </source>
</evidence>
<feature type="compositionally biased region" description="Basic residues" evidence="1">
    <location>
        <begin position="1"/>
        <end position="10"/>
    </location>
</feature>
<feature type="region of interest" description="Disordered" evidence="1">
    <location>
        <begin position="1"/>
        <end position="41"/>
    </location>
</feature>
<gene>
    <name evidence="2" type="ORF">SAMN05216352_10567</name>
</gene>
<dbReference type="Proteomes" id="UP000199017">
    <property type="component" value="Unassembled WGS sequence"/>
</dbReference>
<organism evidence="2 3">
    <name type="scientific">Alteribacillus bidgolensis</name>
    <dbReference type="NCBI Taxonomy" id="930129"/>
    <lineage>
        <taxon>Bacteria</taxon>
        <taxon>Bacillati</taxon>
        <taxon>Bacillota</taxon>
        <taxon>Bacilli</taxon>
        <taxon>Bacillales</taxon>
        <taxon>Bacillaceae</taxon>
        <taxon>Alteribacillus</taxon>
    </lineage>
</organism>
<keyword evidence="3" id="KW-1185">Reference proteome</keyword>
<dbReference type="RefSeq" id="WP_091584296.1">
    <property type="nucleotide sequence ID" value="NZ_FNDU01000005.1"/>
</dbReference>
<accession>A0A1G8I7G6</accession>
<sequence length="69" mass="7723">MKKQSKKKFKFPTQANTTGEIGAHTSLKMNKPFDTEDNFAGDSVGEHKQLEAANEDFAEKEISQTFNNS</sequence>
<dbReference type="OrthoDB" id="2970389at2"/>